<evidence type="ECO:0000256" key="3">
    <source>
        <dbReference type="ARBA" id="ARBA00070796"/>
    </source>
</evidence>
<evidence type="ECO:0000256" key="2">
    <source>
        <dbReference type="ARBA" id="ARBA00023002"/>
    </source>
</evidence>
<evidence type="ECO:0000259" key="4">
    <source>
        <dbReference type="SMART" id="SM00829"/>
    </source>
</evidence>
<dbReference type="Gene3D" id="3.90.180.10">
    <property type="entry name" value="Medium-chain alcohol dehydrogenases, catalytic domain"/>
    <property type="match status" value="1"/>
</dbReference>
<dbReference type="Pfam" id="PF00107">
    <property type="entry name" value="ADH_zinc_N"/>
    <property type="match status" value="1"/>
</dbReference>
<keyword evidence="2" id="KW-0560">Oxidoreductase</keyword>
<dbReference type="SMART" id="SM00829">
    <property type="entry name" value="PKS_ER"/>
    <property type="match status" value="1"/>
</dbReference>
<dbReference type="GO" id="GO:0035925">
    <property type="term" value="F:mRNA 3'-UTR AU-rich region binding"/>
    <property type="evidence" value="ECO:0007669"/>
    <property type="project" value="TreeGrafter"/>
</dbReference>
<dbReference type="InterPro" id="IPR011032">
    <property type="entry name" value="GroES-like_sf"/>
</dbReference>
<dbReference type="FunFam" id="3.40.50.720:FF:000053">
    <property type="entry name" value="Quinone oxidoreductase 1"/>
    <property type="match status" value="1"/>
</dbReference>
<dbReference type="InterPro" id="IPR047618">
    <property type="entry name" value="QOR-like"/>
</dbReference>
<protein>
    <recommendedName>
        <fullName evidence="3">Probable quinone oxidoreductase</fullName>
    </recommendedName>
</protein>
<dbReference type="Pfam" id="PF08240">
    <property type="entry name" value="ADH_N"/>
    <property type="match status" value="1"/>
</dbReference>
<dbReference type="EMBL" id="CM026427">
    <property type="protein sequence ID" value="KAG0569661.1"/>
    <property type="molecule type" value="Genomic_DNA"/>
</dbReference>
<evidence type="ECO:0000313" key="5">
    <source>
        <dbReference type="EMBL" id="KAG0569661.1"/>
    </source>
</evidence>
<keyword evidence="6" id="KW-1185">Reference proteome</keyword>
<feature type="domain" description="Enoyl reductase (ER)" evidence="4">
    <location>
        <begin position="11"/>
        <end position="321"/>
    </location>
</feature>
<name>A0A8T0HD16_CERPU</name>
<accession>A0A8T0HD16</accession>
<proteinExistence type="predicted"/>
<dbReference type="InterPro" id="IPR002364">
    <property type="entry name" value="Quin_OxRdtase/zeta-crystal_CS"/>
</dbReference>
<gene>
    <name evidence="5" type="ORF">KC19_6G105800</name>
</gene>
<dbReference type="InterPro" id="IPR013154">
    <property type="entry name" value="ADH-like_N"/>
</dbReference>
<dbReference type="PROSITE" id="PS01162">
    <property type="entry name" value="QOR_ZETA_CRYSTAL"/>
    <property type="match status" value="1"/>
</dbReference>
<dbReference type="SUPFAM" id="SSF51735">
    <property type="entry name" value="NAD(P)-binding Rossmann-fold domains"/>
    <property type="match status" value="1"/>
</dbReference>
<dbReference type="InterPro" id="IPR020843">
    <property type="entry name" value="ER"/>
</dbReference>
<dbReference type="Proteomes" id="UP000822688">
    <property type="component" value="Chromosome 6"/>
</dbReference>
<dbReference type="GO" id="GO:0008270">
    <property type="term" value="F:zinc ion binding"/>
    <property type="evidence" value="ECO:0007669"/>
    <property type="project" value="InterPro"/>
</dbReference>
<dbReference type="SUPFAM" id="SSF50129">
    <property type="entry name" value="GroES-like"/>
    <property type="match status" value="1"/>
</dbReference>
<dbReference type="GO" id="GO:0070402">
    <property type="term" value="F:NADPH binding"/>
    <property type="evidence" value="ECO:0007669"/>
    <property type="project" value="TreeGrafter"/>
</dbReference>
<organism evidence="5 6">
    <name type="scientific">Ceratodon purpureus</name>
    <name type="common">Fire moss</name>
    <name type="synonym">Dicranum purpureum</name>
    <dbReference type="NCBI Taxonomy" id="3225"/>
    <lineage>
        <taxon>Eukaryota</taxon>
        <taxon>Viridiplantae</taxon>
        <taxon>Streptophyta</taxon>
        <taxon>Embryophyta</taxon>
        <taxon>Bryophyta</taxon>
        <taxon>Bryophytina</taxon>
        <taxon>Bryopsida</taxon>
        <taxon>Dicranidae</taxon>
        <taxon>Pseudoditrichales</taxon>
        <taxon>Ditrichaceae</taxon>
        <taxon>Ceratodon</taxon>
    </lineage>
</organism>
<dbReference type="OrthoDB" id="3509362at2759"/>
<sequence>MVKVVKVYECGGTEKLKSEDVEVGKPGPNQAKVKHTAIGLNLIDTLFRRGLYKTDLPFTPGMEGAGIVEEVGSDVTVVKVGDRVCYAGGALGAYAEERLIAADGLVKIPDGVDDVTAAAIILKGMTTQILIHKAFKVEKGQTILVHAAAGGVGSLMVQWASSIGATVIGCVSTEEKAKKAKEDGAQHVILYSDKNLVQRVKEITNGVGVSVVYDAVGKDTFQDSLDCLAFRGMLVLYGQASGPPEPVPVFALAARSLFLTRPILMHYTRTREELEEVSNDVFANVANGVLKIRVHGVYPLSQAAKAHEDLEGRKTTGSTVFIPDSLYK</sequence>
<reference evidence="5 6" key="1">
    <citation type="submission" date="2020-06" db="EMBL/GenBank/DDBJ databases">
        <title>WGS assembly of Ceratodon purpureus strain R40.</title>
        <authorList>
            <person name="Carey S.B."/>
            <person name="Jenkins J."/>
            <person name="Shu S."/>
            <person name="Lovell J.T."/>
            <person name="Sreedasyam A."/>
            <person name="Maumus F."/>
            <person name="Tiley G.P."/>
            <person name="Fernandez-Pozo N."/>
            <person name="Barry K."/>
            <person name="Chen C."/>
            <person name="Wang M."/>
            <person name="Lipzen A."/>
            <person name="Daum C."/>
            <person name="Saski C.A."/>
            <person name="Payton A.C."/>
            <person name="Mcbreen J.C."/>
            <person name="Conrad R.E."/>
            <person name="Kollar L.M."/>
            <person name="Olsson S."/>
            <person name="Huttunen S."/>
            <person name="Landis J.B."/>
            <person name="Wickett N.J."/>
            <person name="Johnson M.G."/>
            <person name="Rensing S.A."/>
            <person name="Grimwood J."/>
            <person name="Schmutz J."/>
            <person name="Mcdaniel S.F."/>
        </authorList>
    </citation>
    <scope>NUCLEOTIDE SEQUENCE [LARGE SCALE GENOMIC DNA]</scope>
    <source>
        <strain evidence="5 6">R40</strain>
    </source>
</reference>
<evidence type="ECO:0000313" key="6">
    <source>
        <dbReference type="Proteomes" id="UP000822688"/>
    </source>
</evidence>
<dbReference type="CDD" id="cd05286">
    <property type="entry name" value="QOR2"/>
    <property type="match status" value="1"/>
</dbReference>
<dbReference type="AlphaFoldDB" id="A0A8T0HD16"/>
<evidence type="ECO:0000256" key="1">
    <source>
        <dbReference type="ARBA" id="ARBA00022857"/>
    </source>
</evidence>
<dbReference type="InterPro" id="IPR036291">
    <property type="entry name" value="NAD(P)-bd_dom_sf"/>
</dbReference>
<dbReference type="InterPro" id="IPR013149">
    <property type="entry name" value="ADH-like_C"/>
</dbReference>
<dbReference type="Gene3D" id="3.40.50.720">
    <property type="entry name" value="NAD(P)-binding Rossmann-like Domain"/>
    <property type="match status" value="1"/>
</dbReference>
<comment type="caution">
    <text evidence="5">The sequence shown here is derived from an EMBL/GenBank/DDBJ whole genome shotgun (WGS) entry which is preliminary data.</text>
</comment>
<keyword evidence="1" id="KW-0521">NADP</keyword>
<dbReference type="PANTHER" id="PTHR48106:SF13">
    <property type="entry name" value="QUINONE OXIDOREDUCTASE-RELATED"/>
    <property type="match status" value="1"/>
</dbReference>
<dbReference type="GO" id="GO:0003960">
    <property type="term" value="F:quinone reductase (NADPH) activity"/>
    <property type="evidence" value="ECO:0007669"/>
    <property type="project" value="InterPro"/>
</dbReference>
<dbReference type="GO" id="GO:0005829">
    <property type="term" value="C:cytosol"/>
    <property type="evidence" value="ECO:0007669"/>
    <property type="project" value="TreeGrafter"/>
</dbReference>
<dbReference type="PANTHER" id="PTHR48106">
    <property type="entry name" value="QUINONE OXIDOREDUCTASE PIG3-RELATED"/>
    <property type="match status" value="1"/>
</dbReference>